<name>A0ABX8AEX7_9BRAD</name>
<reference evidence="1 2" key="1">
    <citation type="submission" date="2019-02" db="EMBL/GenBank/DDBJ databases">
        <title>Emended description of the genus Rhodopseudomonas and description of Rhodopseudomonas albus sp. nov., a non-phototrophic, heavy-metal-tolerant bacterium isolated from garden soil.</title>
        <authorList>
            <person name="Bao Z."/>
            <person name="Cao W.W."/>
            <person name="Sato Y."/>
            <person name="Nishizawa T."/>
            <person name="Zhao J."/>
            <person name="Guo Y."/>
            <person name="Ohta H."/>
        </authorList>
    </citation>
    <scope>NUCLEOTIDE SEQUENCE [LARGE SCALE GENOMIC DNA]</scope>
    <source>
        <strain evidence="1 2">SK50-23</strain>
    </source>
</reference>
<keyword evidence="2" id="KW-1185">Reference proteome</keyword>
<sequence>MFFNRDTQAHDFSADSAYRAYLISRNDAPIVHHSGDIQWKRLRVSIRQTWKHIRSAVAAVHMAVVADKMRRARHELARVSRNK</sequence>
<gene>
    <name evidence="1" type="ORF">RPMA_08455</name>
</gene>
<evidence type="ECO:0000313" key="1">
    <source>
        <dbReference type="EMBL" id="QUS42323.1"/>
    </source>
</evidence>
<dbReference type="EMBL" id="CP036498">
    <property type="protein sequence ID" value="QUS42323.1"/>
    <property type="molecule type" value="Genomic_DNA"/>
</dbReference>
<evidence type="ECO:0000313" key="2">
    <source>
        <dbReference type="Proteomes" id="UP000682843"/>
    </source>
</evidence>
<dbReference type="Proteomes" id="UP000682843">
    <property type="component" value="Chromosome"/>
</dbReference>
<organism evidence="1 2">
    <name type="scientific">Tardiphaga alba</name>
    <dbReference type="NCBI Taxonomy" id="340268"/>
    <lineage>
        <taxon>Bacteria</taxon>
        <taxon>Pseudomonadati</taxon>
        <taxon>Pseudomonadota</taxon>
        <taxon>Alphaproteobacteria</taxon>
        <taxon>Hyphomicrobiales</taxon>
        <taxon>Nitrobacteraceae</taxon>
        <taxon>Tardiphaga</taxon>
    </lineage>
</organism>
<accession>A0ABX8AEX7</accession>
<proteinExistence type="predicted"/>
<protein>
    <submittedName>
        <fullName evidence="1">Uncharacterized protein</fullName>
    </submittedName>
</protein>